<dbReference type="InterPro" id="IPR039420">
    <property type="entry name" value="WalR-like"/>
</dbReference>
<dbReference type="EMBL" id="CP097332">
    <property type="protein sequence ID" value="UQX89560.1"/>
    <property type="molecule type" value="Genomic_DNA"/>
</dbReference>
<keyword evidence="9" id="KW-1185">Reference proteome</keyword>
<evidence type="ECO:0000313" key="9">
    <source>
        <dbReference type="Proteomes" id="UP001056336"/>
    </source>
</evidence>
<dbReference type="SMART" id="SM00448">
    <property type="entry name" value="REC"/>
    <property type="match status" value="1"/>
</dbReference>
<dbReference type="InterPro" id="IPR011006">
    <property type="entry name" value="CheY-like_superfamily"/>
</dbReference>
<gene>
    <name evidence="8" type="ORF">M6D93_06015</name>
</gene>
<evidence type="ECO:0000256" key="1">
    <source>
        <dbReference type="ARBA" id="ARBA00022553"/>
    </source>
</evidence>
<dbReference type="CDD" id="cd17574">
    <property type="entry name" value="REC_OmpR"/>
    <property type="match status" value="1"/>
</dbReference>
<evidence type="ECO:0000313" key="8">
    <source>
        <dbReference type="EMBL" id="UQX89560.1"/>
    </source>
</evidence>
<keyword evidence="2" id="KW-0902">Two-component regulatory system</keyword>
<organism evidence="8 9">
    <name type="scientific">Jatrophihabitans telluris</name>
    <dbReference type="NCBI Taxonomy" id="2038343"/>
    <lineage>
        <taxon>Bacteria</taxon>
        <taxon>Bacillati</taxon>
        <taxon>Actinomycetota</taxon>
        <taxon>Actinomycetes</taxon>
        <taxon>Jatrophihabitantales</taxon>
        <taxon>Jatrophihabitantaceae</taxon>
        <taxon>Jatrophihabitans</taxon>
    </lineage>
</organism>
<protein>
    <submittedName>
        <fullName evidence="8">Response regulator</fullName>
    </submittedName>
</protein>
<dbReference type="InterPro" id="IPR001789">
    <property type="entry name" value="Sig_transdc_resp-reg_receiver"/>
</dbReference>
<dbReference type="PANTHER" id="PTHR48111:SF1">
    <property type="entry name" value="TWO-COMPONENT RESPONSE REGULATOR ORR33"/>
    <property type="match status" value="1"/>
</dbReference>
<sequence length="132" mass="14154">MSGSPTTNSATVLLAEDDHDIRRLITLKLESAGYAVLAVADGISAREAILTHDISVALLDVMMPGLSGLELLAELRLDAETASLPVILLSARSQEFDVAEGLALGATDYVIKPFSPRELLERVRRATRVPTE</sequence>
<keyword evidence="5" id="KW-0804">Transcription</keyword>
<keyword evidence="4" id="KW-0238">DNA-binding</keyword>
<dbReference type="PANTHER" id="PTHR48111">
    <property type="entry name" value="REGULATOR OF RPOS"/>
    <property type="match status" value="1"/>
</dbReference>
<dbReference type="Proteomes" id="UP001056336">
    <property type="component" value="Chromosome"/>
</dbReference>
<evidence type="ECO:0000256" key="3">
    <source>
        <dbReference type="ARBA" id="ARBA00023015"/>
    </source>
</evidence>
<evidence type="ECO:0000256" key="2">
    <source>
        <dbReference type="ARBA" id="ARBA00023012"/>
    </source>
</evidence>
<reference evidence="8" key="1">
    <citation type="journal article" date="2018" name="Int. J. Syst. Evol. Microbiol.">
        <title>Jatrophihabitans telluris sp. nov., isolated from sediment soil of lava forest wetlands and the emended description of the genus Jatrophihabitans.</title>
        <authorList>
            <person name="Lee K.C."/>
            <person name="Suh M.K."/>
            <person name="Eom M.K."/>
            <person name="Kim K.K."/>
            <person name="Kim J.S."/>
            <person name="Kim D.S."/>
            <person name="Ko S.H."/>
            <person name="Shin Y.K."/>
            <person name="Lee J.S."/>
        </authorList>
    </citation>
    <scope>NUCLEOTIDE SEQUENCE</scope>
    <source>
        <strain evidence="8">N237</strain>
    </source>
</reference>
<evidence type="ECO:0000256" key="5">
    <source>
        <dbReference type="ARBA" id="ARBA00023163"/>
    </source>
</evidence>
<proteinExistence type="predicted"/>
<evidence type="ECO:0000256" key="4">
    <source>
        <dbReference type="ARBA" id="ARBA00023125"/>
    </source>
</evidence>
<name>A0ABY4R1H2_9ACTN</name>
<keyword evidence="3" id="KW-0805">Transcription regulation</keyword>
<feature type="domain" description="Response regulatory" evidence="7">
    <location>
        <begin position="11"/>
        <end position="127"/>
    </location>
</feature>
<dbReference type="PROSITE" id="PS50110">
    <property type="entry name" value="RESPONSE_REGULATORY"/>
    <property type="match status" value="1"/>
</dbReference>
<accession>A0ABY4R1H2</accession>
<dbReference type="Gene3D" id="3.40.50.2300">
    <property type="match status" value="1"/>
</dbReference>
<dbReference type="RefSeq" id="WP_249773456.1">
    <property type="nucleotide sequence ID" value="NZ_CP097332.1"/>
</dbReference>
<keyword evidence="1 6" id="KW-0597">Phosphoprotein</keyword>
<evidence type="ECO:0000259" key="7">
    <source>
        <dbReference type="PROSITE" id="PS50110"/>
    </source>
</evidence>
<dbReference type="Pfam" id="PF00072">
    <property type="entry name" value="Response_reg"/>
    <property type="match status" value="1"/>
</dbReference>
<dbReference type="SUPFAM" id="SSF52172">
    <property type="entry name" value="CheY-like"/>
    <property type="match status" value="1"/>
</dbReference>
<feature type="modified residue" description="4-aspartylphosphate" evidence="6">
    <location>
        <position position="60"/>
    </location>
</feature>
<evidence type="ECO:0000256" key="6">
    <source>
        <dbReference type="PROSITE-ProRule" id="PRU00169"/>
    </source>
</evidence>
<reference evidence="8" key="2">
    <citation type="submission" date="2022-05" db="EMBL/GenBank/DDBJ databases">
        <authorList>
            <person name="Kim J.-S."/>
            <person name="Lee K."/>
            <person name="Suh M."/>
            <person name="Eom M."/>
            <person name="Kim J.-S."/>
            <person name="Kim D.-S."/>
            <person name="Ko S.-H."/>
            <person name="Shin Y."/>
            <person name="Lee J.-S."/>
        </authorList>
    </citation>
    <scope>NUCLEOTIDE SEQUENCE</scope>
    <source>
        <strain evidence="8">N237</strain>
    </source>
</reference>